<dbReference type="STRING" id="883161.HMPREF9306_00234"/>
<dbReference type="InterPro" id="IPR023869">
    <property type="entry name" value="tRNA_Adeno_NH3ase_assoc_put"/>
</dbReference>
<gene>
    <name evidence="2" type="ORF">HMPREF9306_00234</name>
</gene>
<reference evidence="2 3" key="1">
    <citation type="submission" date="2013-04" db="EMBL/GenBank/DDBJ databases">
        <title>The Genome Sequence of Propionimicrobium lymphophilum ACS-093-V-SCH5.</title>
        <authorList>
            <consortium name="The Broad Institute Genomics Platform"/>
            <person name="Earl A."/>
            <person name="Ward D."/>
            <person name="Feldgarden M."/>
            <person name="Gevers D."/>
            <person name="Saerens B."/>
            <person name="Vaneechoutte M."/>
            <person name="Walker B."/>
            <person name="Young S."/>
            <person name="Zeng Q."/>
            <person name="Gargeya S."/>
            <person name="Fitzgerald M."/>
            <person name="Haas B."/>
            <person name="Abouelleil A."/>
            <person name="Allen A.W."/>
            <person name="Alvarado L."/>
            <person name="Arachchi H.M."/>
            <person name="Berlin A.M."/>
            <person name="Chapman S.B."/>
            <person name="Gainer-Dewar J."/>
            <person name="Goldberg J."/>
            <person name="Griggs A."/>
            <person name="Gujja S."/>
            <person name="Hansen M."/>
            <person name="Howarth C."/>
            <person name="Imamovic A."/>
            <person name="Ireland A."/>
            <person name="Larimer J."/>
            <person name="McCowan C."/>
            <person name="Murphy C."/>
            <person name="Pearson M."/>
            <person name="Poon T.W."/>
            <person name="Priest M."/>
            <person name="Roberts A."/>
            <person name="Saif S."/>
            <person name="Shea T."/>
            <person name="Sisk P."/>
            <person name="Sykes S."/>
            <person name="Wortman J."/>
            <person name="Nusbaum C."/>
            <person name="Birren B."/>
        </authorList>
    </citation>
    <scope>NUCLEOTIDE SEQUENCE [LARGE SCALE GENOMIC DNA]</scope>
    <source>
        <strain evidence="2 3">ACS-093-V-SCH5</strain>
    </source>
</reference>
<dbReference type="EMBL" id="AGZR01000003">
    <property type="protein sequence ID" value="EPD33820.1"/>
    <property type="molecule type" value="Genomic_DNA"/>
</dbReference>
<dbReference type="RefSeq" id="WP_016455092.1">
    <property type="nucleotide sequence ID" value="NZ_KE150269.1"/>
</dbReference>
<dbReference type="AlphaFoldDB" id="S2W6E6"/>
<proteinExistence type="predicted"/>
<organism evidence="2 3">
    <name type="scientific">Propionimicrobium lymphophilum ACS-093-V-SCH5</name>
    <dbReference type="NCBI Taxonomy" id="883161"/>
    <lineage>
        <taxon>Bacteria</taxon>
        <taxon>Bacillati</taxon>
        <taxon>Actinomycetota</taxon>
        <taxon>Actinomycetes</taxon>
        <taxon>Propionibacteriales</taxon>
        <taxon>Propionibacteriaceae</taxon>
        <taxon>Propionimicrobium</taxon>
    </lineage>
</organism>
<dbReference type="HOGENOM" id="CLU_112027_0_0_11"/>
<evidence type="ECO:0000256" key="1">
    <source>
        <dbReference type="SAM" id="MobiDB-lite"/>
    </source>
</evidence>
<accession>S2W6E6</accession>
<evidence type="ECO:0000313" key="3">
    <source>
        <dbReference type="Proteomes" id="UP000014417"/>
    </source>
</evidence>
<sequence length="225" mass="24927">MADVFDDERAEDLSNSADESNTDDLDLSAEESLDDDEDLDGGVIHDDYDDFDDDDEDDYDDYDDYEDYEDATVADVDFVVALYREDGEPTVVELPFPAANDLDEMISQLSRLPGDGGALGVVSIAGEFFVLCRVRGNKIQVLLNDSLASCDWPIARDVMDYLGIEVPSEDDDDEVIGDLGMLEDQGVSEFEMEQIAGDADEDSDQLVLQIVDEMHFGAQFDKVVN</sequence>
<dbReference type="NCBIfam" id="TIGR03941">
    <property type="entry name" value="tRNA_deam_assoc"/>
    <property type="match status" value="1"/>
</dbReference>
<feature type="compositionally biased region" description="Acidic residues" evidence="1">
    <location>
        <begin position="47"/>
        <end position="66"/>
    </location>
</feature>
<evidence type="ECO:0000313" key="2">
    <source>
        <dbReference type="EMBL" id="EPD33820.1"/>
    </source>
</evidence>
<name>S2W6E6_9ACTN</name>
<protein>
    <recommendedName>
        <fullName evidence="4">tRNA adenosine deaminase-associated protein</fullName>
    </recommendedName>
</protein>
<feature type="region of interest" description="Disordered" evidence="1">
    <location>
        <begin position="1"/>
        <end position="66"/>
    </location>
</feature>
<comment type="caution">
    <text evidence="2">The sequence shown here is derived from an EMBL/GenBank/DDBJ whole genome shotgun (WGS) entry which is preliminary data.</text>
</comment>
<keyword evidence="3" id="KW-1185">Reference proteome</keyword>
<dbReference type="Proteomes" id="UP000014417">
    <property type="component" value="Unassembled WGS sequence"/>
</dbReference>
<feature type="compositionally biased region" description="Acidic residues" evidence="1">
    <location>
        <begin position="20"/>
        <end position="40"/>
    </location>
</feature>
<evidence type="ECO:0008006" key="4">
    <source>
        <dbReference type="Google" id="ProtNLM"/>
    </source>
</evidence>
<feature type="compositionally biased region" description="Acidic residues" evidence="1">
    <location>
        <begin position="1"/>
        <end position="10"/>
    </location>
</feature>
<dbReference type="PATRIC" id="fig|883161.3.peg.238"/>
<dbReference type="OrthoDB" id="5189541at2"/>